<feature type="chain" id="PRO_5045580518" evidence="1">
    <location>
        <begin position="21"/>
        <end position="599"/>
    </location>
</feature>
<proteinExistence type="predicted"/>
<dbReference type="InterPro" id="IPR010281">
    <property type="entry name" value="DUF885"/>
</dbReference>
<name>A0ABX7KED4_9SPHN</name>
<organism evidence="2 3">
    <name type="scientific">Tsuneonella flava</name>
    <dbReference type="NCBI Taxonomy" id="2055955"/>
    <lineage>
        <taxon>Bacteria</taxon>
        <taxon>Pseudomonadati</taxon>
        <taxon>Pseudomonadota</taxon>
        <taxon>Alphaproteobacteria</taxon>
        <taxon>Sphingomonadales</taxon>
        <taxon>Erythrobacteraceae</taxon>
        <taxon>Tsuneonella</taxon>
    </lineage>
</organism>
<dbReference type="PANTHER" id="PTHR33361:SF2">
    <property type="entry name" value="DUF885 DOMAIN-CONTAINING PROTEIN"/>
    <property type="match status" value="1"/>
</dbReference>
<dbReference type="EMBL" id="CP061510">
    <property type="protein sequence ID" value="QSB45541.1"/>
    <property type="molecule type" value="Genomic_DNA"/>
</dbReference>
<dbReference type="Proteomes" id="UP000663637">
    <property type="component" value="Chromosome"/>
</dbReference>
<accession>A0ABX7KED4</accession>
<dbReference type="RefSeq" id="WP_205444569.1">
    <property type="nucleotide sequence ID" value="NZ_CP061510.1"/>
</dbReference>
<dbReference type="Pfam" id="PF05960">
    <property type="entry name" value="DUF885"/>
    <property type="match status" value="1"/>
</dbReference>
<evidence type="ECO:0000256" key="1">
    <source>
        <dbReference type="SAM" id="SignalP"/>
    </source>
</evidence>
<reference evidence="2 3" key="1">
    <citation type="submission" date="2020-09" db="EMBL/GenBank/DDBJ databases">
        <title>Complete genome sequence of altererythrobacter flavus SS-21NJ, isolated from Dongying oil sludge in Shandong province.</title>
        <authorList>
            <person name="Sun S."/>
            <person name="Zhang Z."/>
        </authorList>
    </citation>
    <scope>NUCLEOTIDE SEQUENCE [LARGE SCALE GENOMIC DNA]</scope>
    <source>
        <strain evidence="2 3">SS-21NJ</strain>
    </source>
</reference>
<evidence type="ECO:0000313" key="2">
    <source>
        <dbReference type="EMBL" id="QSB45541.1"/>
    </source>
</evidence>
<feature type="signal peptide" evidence="1">
    <location>
        <begin position="1"/>
        <end position="20"/>
    </location>
</feature>
<sequence length="599" mass="67192">MKFASSVAAIALLATVPLHAADRLAAEPDSVAQAAPMASAADRALRALYTEYWNWQVADGGWIEQADGSVEPGPTIPSVTPQAHRARAAKAAEFLRRLEEIDAASLSPTERDNADVLRAVLQEAIGDARFSEWEMPFDSDSNFWSYWDARSGFQTVAEYENYIARIKQLPRYFAEQEANARAGLKRGFSVPKVTLTGRDASLAAYVVEDPEKSPFWNAFRQMPSRFSDADRKRLMDAGRAAIAEQVTPAYAGLLGFIRNEYVPRTRTTLAAEAMPDGKAYYQQQIRQYTTLDLTAEHIHRIGLIEVARIERQMQAVMDEMGFKGTIAQFTEHLRTDPKYIAKTPDELMGVSAYAVKRVDGKIADYFGFLPRRRFTIRPVPDAIAPFYTAGRGGLDACLMNTYDLPSRPLYNIPVLTLHECEPGHSFQAAFQTEVGGDIPQFRRNVYFSGMGEGWGLYTEYLGNEMGIYRTPEERFGQLSYSMWRAARLVIDTGIHHYGWSRDKAIAYLADRTALSRHEVETEVDRYISWPGQALAYKLGEMTILRLRAKAEDALGDRFDIRKFHDVVLSLGSVPLPTLERRIDDFIADGGQGLPGVDYN</sequence>
<evidence type="ECO:0000313" key="3">
    <source>
        <dbReference type="Proteomes" id="UP000663637"/>
    </source>
</evidence>
<gene>
    <name evidence="2" type="ORF">IDJ81_05355</name>
</gene>
<protein>
    <submittedName>
        <fullName evidence="2">DUF885 family protein</fullName>
    </submittedName>
</protein>
<keyword evidence="3" id="KW-1185">Reference proteome</keyword>
<keyword evidence="1" id="KW-0732">Signal</keyword>
<dbReference type="PANTHER" id="PTHR33361">
    <property type="entry name" value="GLR0591 PROTEIN"/>
    <property type="match status" value="1"/>
</dbReference>